<reference evidence="2" key="1">
    <citation type="submission" date="2021-02" db="EMBL/GenBank/DDBJ databases">
        <authorList>
            <person name="Nowell W R."/>
        </authorList>
    </citation>
    <scope>NUCLEOTIDE SEQUENCE</scope>
</reference>
<feature type="compositionally biased region" description="Basic residues" evidence="1">
    <location>
        <begin position="8"/>
        <end position="18"/>
    </location>
</feature>
<dbReference type="AlphaFoldDB" id="A0A821ZAE7"/>
<dbReference type="Proteomes" id="UP000663873">
    <property type="component" value="Unassembled WGS sequence"/>
</dbReference>
<protein>
    <submittedName>
        <fullName evidence="2">Uncharacterized protein</fullName>
    </submittedName>
</protein>
<evidence type="ECO:0000256" key="1">
    <source>
        <dbReference type="SAM" id="MobiDB-lite"/>
    </source>
</evidence>
<proteinExistence type="predicted"/>
<feature type="non-terminal residue" evidence="2">
    <location>
        <position position="80"/>
    </location>
</feature>
<accession>A0A821ZAE7</accession>
<organism evidence="2 3">
    <name type="scientific">Rotaria socialis</name>
    <dbReference type="NCBI Taxonomy" id="392032"/>
    <lineage>
        <taxon>Eukaryota</taxon>
        <taxon>Metazoa</taxon>
        <taxon>Spiralia</taxon>
        <taxon>Gnathifera</taxon>
        <taxon>Rotifera</taxon>
        <taxon>Eurotatoria</taxon>
        <taxon>Bdelloidea</taxon>
        <taxon>Philodinida</taxon>
        <taxon>Philodinidae</taxon>
        <taxon>Rotaria</taxon>
    </lineage>
</organism>
<feature type="region of interest" description="Disordered" evidence="1">
    <location>
        <begin position="55"/>
        <end position="80"/>
    </location>
</feature>
<feature type="region of interest" description="Disordered" evidence="1">
    <location>
        <begin position="1"/>
        <end position="34"/>
    </location>
</feature>
<feature type="non-terminal residue" evidence="2">
    <location>
        <position position="1"/>
    </location>
</feature>
<dbReference type="EMBL" id="CAJOBP010100988">
    <property type="protein sequence ID" value="CAF4976098.1"/>
    <property type="molecule type" value="Genomic_DNA"/>
</dbReference>
<evidence type="ECO:0000313" key="2">
    <source>
        <dbReference type="EMBL" id="CAF4976098.1"/>
    </source>
</evidence>
<sequence length="80" mass="9284">TLQQAQHQQHHALSRKRSSTGSGQHIVRYREQNSKKFVEERLRRRSWMVSQGQLLSTSTNCPNNMSTSINNSQTSEIYSH</sequence>
<evidence type="ECO:0000313" key="3">
    <source>
        <dbReference type="Proteomes" id="UP000663873"/>
    </source>
</evidence>
<keyword evidence="3" id="KW-1185">Reference proteome</keyword>
<name>A0A821ZAE7_9BILA</name>
<comment type="caution">
    <text evidence="2">The sequence shown here is derived from an EMBL/GenBank/DDBJ whole genome shotgun (WGS) entry which is preliminary data.</text>
</comment>
<gene>
    <name evidence="2" type="ORF">UJA718_LOCUS49045</name>
</gene>